<accession>M7T0L3</accession>
<sequence length="155" mass="18088">MEISIQPPTAYILQLPEYPDVTDDNEDNPQPLTKLDLHKNFNAFAARFCGKRIIDEDGFFVLNMVIALEHSDKWPRHEYASLVLVVTEWLNLYHNIIRDRIMLNETTRRSYTCGPLYAACVGGNREAPLDMARWNWWYNRFIELGGSADSMEKFD</sequence>
<evidence type="ECO:0000313" key="1">
    <source>
        <dbReference type="EMBL" id="EMR70363.1"/>
    </source>
</evidence>
<dbReference type="HOGENOM" id="CLU_1695464_0_0_1"/>
<dbReference type="KEGG" id="ela:UCREL1_2611"/>
<evidence type="ECO:0000313" key="2">
    <source>
        <dbReference type="Proteomes" id="UP000012174"/>
    </source>
</evidence>
<dbReference type="Proteomes" id="UP000012174">
    <property type="component" value="Unassembled WGS sequence"/>
</dbReference>
<dbReference type="EMBL" id="KB705880">
    <property type="protein sequence ID" value="EMR70363.1"/>
    <property type="molecule type" value="Genomic_DNA"/>
</dbReference>
<protein>
    <submittedName>
        <fullName evidence="1">Uncharacterized protein</fullName>
    </submittedName>
</protein>
<reference evidence="2" key="1">
    <citation type="journal article" date="2013" name="Genome Announc.">
        <title>Draft genome sequence of the grapevine dieback fungus Eutypa lata UCR-EL1.</title>
        <authorList>
            <person name="Blanco-Ulate B."/>
            <person name="Rolshausen P.E."/>
            <person name="Cantu D."/>
        </authorList>
    </citation>
    <scope>NUCLEOTIDE SEQUENCE [LARGE SCALE GENOMIC DNA]</scope>
    <source>
        <strain evidence="2">UCR-EL1</strain>
    </source>
</reference>
<name>M7T0L3_EUTLA</name>
<organism evidence="1 2">
    <name type="scientific">Eutypa lata (strain UCR-EL1)</name>
    <name type="common">Grapevine dieback disease fungus</name>
    <name type="synonym">Eutypa armeniacae</name>
    <dbReference type="NCBI Taxonomy" id="1287681"/>
    <lineage>
        <taxon>Eukaryota</taxon>
        <taxon>Fungi</taxon>
        <taxon>Dikarya</taxon>
        <taxon>Ascomycota</taxon>
        <taxon>Pezizomycotina</taxon>
        <taxon>Sordariomycetes</taxon>
        <taxon>Xylariomycetidae</taxon>
        <taxon>Xylariales</taxon>
        <taxon>Diatrypaceae</taxon>
        <taxon>Eutypa</taxon>
    </lineage>
</organism>
<keyword evidence="2" id="KW-1185">Reference proteome</keyword>
<dbReference type="InterPro" id="IPR022085">
    <property type="entry name" value="OpdG"/>
</dbReference>
<dbReference type="Pfam" id="PF12311">
    <property type="entry name" value="DUF3632"/>
    <property type="match status" value="1"/>
</dbReference>
<proteinExistence type="predicted"/>
<dbReference type="AlphaFoldDB" id="M7T0L3"/>
<gene>
    <name evidence="1" type="ORF">UCREL1_2611</name>
</gene>